<dbReference type="PANTHER" id="PTHR33471">
    <property type="entry name" value="ATP-DEPENDENT ZINC METALLOPROTEASE-RELATED"/>
    <property type="match status" value="1"/>
</dbReference>
<reference evidence="1" key="1">
    <citation type="journal article" date="2013" name="J. Plant Res.">
        <title>Effect of fungi and light on seed germination of three Opuntia species from semiarid lands of central Mexico.</title>
        <authorList>
            <person name="Delgado-Sanchez P."/>
            <person name="Jimenez-Bremont J.F."/>
            <person name="Guerrero-Gonzalez Mde L."/>
            <person name="Flores J."/>
        </authorList>
    </citation>
    <scope>NUCLEOTIDE SEQUENCE</scope>
    <source>
        <tissue evidence="1">Cladode</tissue>
    </source>
</reference>
<reference evidence="1" key="2">
    <citation type="submission" date="2020-07" db="EMBL/GenBank/DDBJ databases">
        <authorList>
            <person name="Vera ALvarez R."/>
            <person name="Arias-Moreno D.M."/>
            <person name="Jimenez-Jacinto V."/>
            <person name="Jimenez-Bremont J.F."/>
            <person name="Swaminathan K."/>
            <person name="Moose S.P."/>
            <person name="Guerrero-Gonzalez M.L."/>
            <person name="Marino-Ramirez L."/>
            <person name="Landsman D."/>
            <person name="Rodriguez-Kessler M."/>
            <person name="Delgado-Sanchez P."/>
        </authorList>
    </citation>
    <scope>NUCLEOTIDE SEQUENCE</scope>
    <source>
        <tissue evidence="1">Cladode</tissue>
    </source>
</reference>
<name>A0A7C9A8R4_OPUST</name>
<protein>
    <recommendedName>
        <fullName evidence="2">Stress regulated protein</fullName>
    </recommendedName>
</protein>
<proteinExistence type="predicted"/>
<sequence length="243" mass="26243">MGTIAALGSLRILCGTKSETRGGGLFSLRKQVLEKVDEELSRGNDRAALSLIKRSQAQPGGLRCFGAARQVPQRLYSLDELKLNGIEATSLLSPVDTTLGSIERNLQIAAILGGVAAWNAFGLSPQQVLYTSLGMLFLWTLDLVSFDGGIGSLILDTIGHTFSQKYHNRVIQHEAGHFLIAYLVGILPRGYTVSSIEALKKEGSLNVQAGTTFVDFEFVEEVSKGKVSATLYVLTRCSIDSHV</sequence>
<evidence type="ECO:0000313" key="1">
    <source>
        <dbReference type="EMBL" id="MBA4660313.1"/>
    </source>
</evidence>
<evidence type="ECO:0008006" key="2">
    <source>
        <dbReference type="Google" id="ProtNLM"/>
    </source>
</evidence>
<organism evidence="1">
    <name type="scientific">Opuntia streptacantha</name>
    <name type="common">Prickly pear cactus</name>
    <name type="synonym">Opuntia cardona</name>
    <dbReference type="NCBI Taxonomy" id="393608"/>
    <lineage>
        <taxon>Eukaryota</taxon>
        <taxon>Viridiplantae</taxon>
        <taxon>Streptophyta</taxon>
        <taxon>Embryophyta</taxon>
        <taxon>Tracheophyta</taxon>
        <taxon>Spermatophyta</taxon>
        <taxon>Magnoliopsida</taxon>
        <taxon>eudicotyledons</taxon>
        <taxon>Gunneridae</taxon>
        <taxon>Pentapetalae</taxon>
        <taxon>Caryophyllales</taxon>
        <taxon>Cactineae</taxon>
        <taxon>Cactaceae</taxon>
        <taxon>Opuntioideae</taxon>
        <taxon>Opuntia</taxon>
    </lineage>
</organism>
<dbReference type="PANTHER" id="PTHR33471:SF1">
    <property type="entry name" value="OS01G0382700 PROTEIN"/>
    <property type="match status" value="1"/>
</dbReference>
<accession>A0A7C9A8R4</accession>
<dbReference type="AlphaFoldDB" id="A0A7C9A8R4"/>
<dbReference type="EMBL" id="GISG01207495">
    <property type="protein sequence ID" value="MBA4660313.1"/>
    <property type="molecule type" value="Transcribed_RNA"/>
</dbReference>